<comment type="caution">
    <text evidence="2">The sequence shown here is derived from an EMBL/GenBank/DDBJ whole genome shotgun (WGS) entry which is preliminary data.</text>
</comment>
<accession>A0A9W9EMH1</accession>
<dbReference type="AlphaFoldDB" id="A0A9W9EMH1"/>
<name>A0A9W9EMH1_9EURO</name>
<dbReference type="Proteomes" id="UP001141434">
    <property type="component" value="Unassembled WGS sequence"/>
</dbReference>
<sequence length="126" mass="13779">MRFIPALLALAIPLAITASPIPEEEAPRLPGASPADPGALFERATQLCKIISSDGDVKCRAKPSFSGAVKHSFPNNSVWYFKCYKSSDCYNGNCTWDYNADYDCYVNGYYTSDNCSVSKLDTSINS</sequence>
<organism evidence="2 3">
    <name type="scientific">Penicillium alfredii</name>
    <dbReference type="NCBI Taxonomy" id="1506179"/>
    <lineage>
        <taxon>Eukaryota</taxon>
        <taxon>Fungi</taxon>
        <taxon>Dikarya</taxon>
        <taxon>Ascomycota</taxon>
        <taxon>Pezizomycotina</taxon>
        <taxon>Eurotiomycetes</taxon>
        <taxon>Eurotiomycetidae</taxon>
        <taxon>Eurotiales</taxon>
        <taxon>Aspergillaceae</taxon>
        <taxon>Penicillium</taxon>
    </lineage>
</organism>
<evidence type="ECO:0000313" key="2">
    <source>
        <dbReference type="EMBL" id="KAJ5084414.1"/>
    </source>
</evidence>
<feature type="chain" id="PRO_5040812955" description="Antifungal protein" evidence="1">
    <location>
        <begin position="19"/>
        <end position="126"/>
    </location>
</feature>
<gene>
    <name evidence="2" type="ORF">NUU61_008993</name>
</gene>
<evidence type="ECO:0000313" key="3">
    <source>
        <dbReference type="Proteomes" id="UP001141434"/>
    </source>
</evidence>
<protein>
    <recommendedName>
        <fullName evidence="4">Antifungal protein</fullName>
    </recommendedName>
</protein>
<dbReference type="OrthoDB" id="2251794at2759"/>
<proteinExistence type="predicted"/>
<evidence type="ECO:0008006" key="4">
    <source>
        <dbReference type="Google" id="ProtNLM"/>
    </source>
</evidence>
<evidence type="ECO:0000256" key="1">
    <source>
        <dbReference type="SAM" id="SignalP"/>
    </source>
</evidence>
<keyword evidence="3" id="KW-1185">Reference proteome</keyword>
<keyword evidence="1" id="KW-0732">Signal</keyword>
<reference evidence="2" key="1">
    <citation type="submission" date="2022-11" db="EMBL/GenBank/DDBJ databases">
        <authorList>
            <person name="Petersen C."/>
        </authorList>
    </citation>
    <scope>NUCLEOTIDE SEQUENCE</scope>
    <source>
        <strain evidence="2">IBT 34128</strain>
    </source>
</reference>
<feature type="signal peptide" evidence="1">
    <location>
        <begin position="1"/>
        <end position="18"/>
    </location>
</feature>
<dbReference type="RefSeq" id="XP_056507811.1">
    <property type="nucleotide sequence ID" value="XM_056659518.1"/>
</dbReference>
<reference evidence="2" key="2">
    <citation type="journal article" date="2023" name="IMA Fungus">
        <title>Comparative genomic study of the Penicillium genus elucidates a diverse pangenome and 15 lateral gene transfer events.</title>
        <authorList>
            <person name="Petersen C."/>
            <person name="Sorensen T."/>
            <person name="Nielsen M.R."/>
            <person name="Sondergaard T.E."/>
            <person name="Sorensen J.L."/>
            <person name="Fitzpatrick D.A."/>
            <person name="Frisvad J.C."/>
            <person name="Nielsen K.L."/>
        </authorList>
    </citation>
    <scope>NUCLEOTIDE SEQUENCE</scope>
    <source>
        <strain evidence="2">IBT 34128</strain>
    </source>
</reference>
<dbReference type="EMBL" id="JAPMSZ010000011">
    <property type="protein sequence ID" value="KAJ5084414.1"/>
    <property type="molecule type" value="Genomic_DNA"/>
</dbReference>
<dbReference type="GeneID" id="81398687"/>